<evidence type="ECO:0000259" key="4">
    <source>
        <dbReference type="Pfam" id="PF25055"/>
    </source>
</evidence>
<dbReference type="PANTHER" id="PTHR46168:SF15">
    <property type="entry name" value="ARMADILLO REPEAT-CONTAINING DOMAIN-CONTAINING PROTEIN"/>
    <property type="match status" value="1"/>
</dbReference>
<dbReference type="InterPro" id="IPR036537">
    <property type="entry name" value="Adaptor_Cbl_N_dom_sf"/>
</dbReference>
<sequence>MEAAAFQVERTLQQELSLPIILAERVIKSAQEAESSKNECSELARQTNRLSQLLRSTVRLASSTQSLYERPIRRIVADVSKNLDKALTLVRKYKKHGAGVLRQVFAITTTADFRKVSTLLENSIGDLTWILSVFESDGTNIALPPIASNDPILAWVWSYLATVQMGQLKDRVDAASELASLADSERTKKMIVDEGGIHPLLKMLKEGGSPEAQIAAANALISLATDPQRVRMIVDDFGIRTIVQVLNDSPMRVQAAVANLVAKMTEFNAAAQEEFPRENVVKPLMNLLSMDTVLDDPTIQTGRTSIHSLVQINKELASGKHLNSHIGANSLYSDGSSRGGHHRKEKEVETPETKLALKVSCAGALWKLSRGSLANSKKITESKGLLCLVKIIEVETGELQYNCLMTVTEIAAVAESNTDLRRVAFKPNSPFAKAVLDQLLRILQEESNVDILIPAIKSIGSLARTFPAKESRIIKTLVCHLADGDMDVAIEAAVALGKFACPENFNCVEHAKAIIEFNGVPPLLKLLKTNDRAQLHGLVLLCYLSLHVGNSKVLEQARVLNAVESMARSVASQHPELKDLFAKTGYESDACEECFSLYRTVVFS</sequence>
<dbReference type="SMART" id="SM00185">
    <property type="entry name" value="ARM"/>
    <property type="match status" value="5"/>
</dbReference>
<evidence type="ECO:0000256" key="3">
    <source>
        <dbReference type="SAM" id="MobiDB-lite"/>
    </source>
</evidence>
<evidence type="ECO:0000313" key="6">
    <source>
        <dbReference type="RefSeq" id="XP_030531442.1"/>
    </source>
</evidence>
<dbReference type="InterPro" id="IPR011989">
    <property type="entry name" value="ARM-like"/>
</dbReference>
<keyword evidence="5" id="KW-1185">Reference proteome</keyword>
<feature type="region of interest" description="Disordered" evidence="3">
    <location>
        <begin position="331"/>
        <end position="350"/>
    </location>
</feature>
<keyword evidence="1" id="KW-0677">Repeat</keyword>
<organism evidence="5 6">
    <name type="scientific">Rhodamnia argentea</name>
    <dbReference type="NCBI Taxonomy" id="178133"/>
    <lineage>
        <taxon>Eukaryota</taxon>
        <taxon>Viridiplantae</taxon>
        <taxon>Streptophyta</taxon>
        <taxon>Embryophyta</taxon>
        <taxon>Tracheophyta</taxon>
        <taxon>Spermatophyta</taxon>
        <taxon>Magnoliopsida</taxon>
        <taxon>eudicotyledons</taxon>
        <taxon>Gunneridae</taxon>
        <taxon>Pentapetalae</taxon>
        <taxon>rosids</taxon>
        <taxon>malvids</taxon>
        <taxon>Myrtales</taxon>
        <taxon>Myrtaceae</taxon>
        <taxon>Myrtoideae</taxon>
        <taxon>Myrteae</taxon>
        <taxon>Australasian group</taxon>
        <taxon>Rhodamnia</taxon>
    </lineage>
</organism>
<evidence type="ECO:0000313" key="5">
    <source>
        <dbReference type="Proteomes" id="UP000827889"/>
    </source>
</evidence>
<dbReference type="OrthoDB" id="1683831at2759"/>
<evidence type="ECO:0000256" key="1">
    <source>
        <dbReference type="ARBA" id="ARBA00022737"/>
    </source>
</evidence>
<dbReference type="InterPro" id="IPR056694">
    <property type="entry name" value="DUF7792"/>
</dbReference>
<dbReference type="Proteomes" id="UP000827889">
    <property type="component" value="Chromosome 6"/>
</dbReference>
<gene>
    <name evidence="6" type="primary">LOC115741594</name>
</gene>
<reference evidence="6" key="1">
    <citation type="submission" date="2025-08" db="UniProtKB">
        <authorList>
            <consortium name="RefSeq"/>
        </authorList>
    </citation>
    <scope>IDENTIFICATION</scope>
    <source>
        <tissue evidence="6">Leaf</tissue>
    </source>
</reference>
<dbReference type="RefSeq" id="XP_030531442.1">
    <property type="nucleotide sequence ID" value="XM_030675582.2"/>
</dbReference>
<dbReference type="PANTHER" id="PTHR46168">
    <property type="entry name" value="ARMADILLO REPEAT ONLY 4"/>
    <property type="match status" value="1"/>
</dbReference>
<dbReference type="InterPro" id="IPR000225">
    <property type="entry name" value="Armadillo"/>
</dbReference>
<accession>A0A8B8P9T7</accession>
<dbReference type="Gene3D" id="1.20.930.20">
    <property type="entry name" value="Adaptor protein Cbl, N-terminal domain"/>
    <property type="match status" value="1"/>
</dbReference>
<dbReference type="GeneID" id="115741594"/>
<feature type="repeat" description="ARM" evidence="2">
    <location>
        <begin position="195"/>
        <end position="238"/>
    </location>
</feature>
<dbReference type="AlphaFoldDB" id="A0A8B8P9T7"/>
<name>A0A8B8P9T7_9MYRT</name>
<proteinExistence type="predicted"/>
<dbReference type="KEGG" id="rarg:115741594"/>
<evidence type="ECO:0000256" key="2">
    <source>
        <dbReference type="PROSITE-ProRule" id="PRU00259"/>
    </source>
</evidence>
<dbReference type="InterPro" id="IPR016024">
    <property type="entry name" value="ARM-type_fold"/>
</dbReference>
<dbReference type="SUPFAM" id="SSF48371">
    <property type="entry name" value="ARM repeat"/>
    <property type="match status" value="1"/>
</dbReference>
<dbReference type="PROSITE" id="PS50176">
    <property type="entry name" value="ARM_REPEAT"/>
    <property type="match status" value="1"/>
</dbReference>
<protein>
    <submittedName>
        <fullName evidence="6">Uncharacterized protein LOC115741594</fullName>
    </submittedName>
</protein>
<dbReference type="Pfam" id="PF25055">
    <property type="entry name" value="DUF7792"/>
    <property type="match status" value="1"/>
</dbReference>
<dbReference type="Gene3D" id="1.25.10.10">
    <property type="entry name" value="Leucine-rich Repeat Variant"/>
    <property type="match status" value="2"/>
</dbReference>
<feature type="domain" description="DUF7792" evidence="4">
    <location>
        <begin position="13"/>
        <end position="134"/>
    </location>
</feature>
<dbReference type="GO" id="GO:0007166">
    <property type="term" value="P:cell surface receptor signaling pathway"/>
    <property type="evidence" value="ECO:0007669"/>
    <property type="project" value="InterPro"/>
</dbReference>